<sequence length="164" mass="18876">MSHPGTGVTSDLYLYPYLNPNLNLKLARPDVETRIELKIELHPLLPCTLCYKIWLQTPIYLSIYIYSNICIYTRANPHFHVPCGFVSVWVTFPPPYVKCLFIYMKMKTAKQSTDIRLFIPNRPSIDQPPAYLIARPPVHRPKPKPKPILNVRTPARPSIARPPA</sequence>
<protein>
    <submittedName>
        <fullName evidence="2">GM01586p</fullName>
    </submittedName>
</protein>
<evidence type="ECO:0000256" key="1">
    <source>
        <dbReference type="SAM" id="MobiDB-lite"/>
    </source>
</evidence>
<dbReference type="AlphaFoldDB" id="Q95SE5"/>
<feature type="region of interest" description="Disordered" evidence="1">
    <location>
        <begin position="136"/>
        <end position="164"/>
    </location>
</feature>
<name>Q95SE5_DROME</name>
<organism evidence="2">
    <name type="scientific">Drosophila melanogaster</name>
    <name type="common">Fruit fly</name>
    <dbReference type="NCBI Taxonomy" id="7227"/>
    <lineage>
        <taxon>Eukaryota</taxon>
        <taxon>Metazoa</taxon>
        <taxon>Ecdysozoa</taxon>
        <taxon>Arthropoda</taxon>
        <taxon>Hexapoda</taxon>
        <taxon>Insecta</taxon>
        <taxon>Pterygota</taxon>
        <taxon>Neoptera</taxon>
        <taxon>Endopterygota</taxon>
        <taxon>Diptera</taxon>
        <taxon>Brachycera</taxon>
        <taxon>Muscomorpha</taxon>
        <taxon>Ephydroidea</taxon>
        <taxon>Drosophilidae</taxon>
        <taxon>Drosophila</taxon>
        <taxon>Sophophora</taxon>
    </lineage>
</organism>
<reference evidence="2" key="1">
    <citation type="submission" date="2001-10" db="EMBL/GenBank/DDBJ databases">
        <authorList>
            <person name="Stapleton M."/>
            <person name="Brokstein P."/>
            <person name="Hong L."/>
            <person name="Agbayani A."/>
            <person name="Carlson J."/>
            <person name="Champe M."/>
            <person name="Chavez C."/>
            <person name="Dorsett V."/>
            <person name="Farfan D."/>
            <person name="Frise E."/>
            <person name="George R."/>
            <person name="Gonzalez M."/>
            <person name="Guarin H."/>
            <person name="Li P."/>
            <person name="Liao G."/>
            <person name="Miranda A."/>
            <person name="Mungall C.J."/>
            <person name="Nunoo J."/>
            <person name="Pacleb J."/>
            <person name="Paragas V."/>
            <person name="Park S."/>
            <person name="Phouanenavong S."/>
            <person name="Wan K."/>
            <person name="Yu C."/>
            <person name="Lewis S.E."/>
            <person name="Rubin G.M."/>
            <person name="Celniker S."/>
        </authorList>
    </citation>
    <scope>NUCLEOTIDE SEQUENCE</scope>
</reference>
<proteinExistence type="evidence at transcript level"/>
<dbReference type="EMBL" id="AY060831">
    <property type="protein sequence ID" value="AAL28379.1"/>
    <property type="molecule type" value="mRNA"/>
</dbReference>
<accession>Q95SE5</accession>
<evidence type="ECO:0000313" key="2">
    <source>
        <dbReference type="EMBL" id="AAL28379.1"/>
    </source>
</evidence>